<evidence type="ECO:0000256" key="1">
    <source>
        <dbReference type="ARBA" id="ARBA00004429"/>
    </source>
</evidence>
<keyword evidence="11" id="KW-0067">ATP-binding</keyword>
<dbReference type="PANTHER" id="PTHR32309:SF13">
    <property type="entry name" value="FERRIC ENTEROBACTIN TRANSPORT PROTEIN FEPE"/>
    <property type="match status" value="1"/>
</dbReference>
<dbReference type="EMBL" id="FOYI01000005">
    <property type="protein sequence ID" value="SFR09539.1"/>
    <property type="molecule type" value="Genomic_DNA"/>
</dbReference>
<evidence type="ECO:0000256" key="2">
    <source>
        <dbReference type="ARBA" id="ARBA00007316"/>
    </source>
</evidence>
<dbReference type="NCBIfam" id="TIGR01007">
    <property type="entry name" value="eps_fam"/>
    <property type="match status" value="1"/>
</dbReference>
<dbReference type="Pfam" id="PF02706">
    <property type="entry name" value="Wzz"/>
    <property type="match status" value="1"/>
</dbReference>
<evidence type="ECO:0000256" key="14">
    <source>
        <dbReference type="ARBA" id="ARBA00023137"/>
    </source>
</evidence>
<dbReference type="PANTHER" id="PTHR32309">
    <property type="entry name" value="TYROSINE-PROTEIN KINASE"/>
    <property type="match status" value="1"/>
</dbReference>
<feature type="domain" description="AAA" evidence="19">
    <location>
        <begin position="502"/>
        <end position="649"/>
    </location>
</feature>
<evidence type="ECO:0000256" key="4">
    <source>
        <dbReference type="ARBA" id="ARBA00011903"/>
    </source>
</evidence>
<keyword evidence="14" id="KW-0829">Tyrosine-protein kinase</keyword>
<dbReference type="STRING" id="871652.SAMN04515673_105254"/>
<evidence type="ECO:0000256" key="5">
    <source>
        <dbReference type="ARBA" id="ARBA00022475"/>
    </source>
</evidence>
<keyword evidence="8 17" id="KW-0812">Transmembrane</keyword>
<dbReference type="InterPro" id="IPR027417">
    <property type="entry name" value="P-loop_NTPase"/>
</dbReference>
<keyword evidence="12 17" id="KW-1133">Transmembrane helix</keyword>
<sequence length="685" mass="74357">MAKPSILGEDATQEIIDLGALFARLWRGRFVLALAAMVGFGLGGVYAYLLAEPEYEATASVVLETRSEKVVDLDSVIGGLSKDLPALNTEVEVLRSRRLLGQVVDALALTEDAEFNPTLAEPGLKARLKSRVMSLISDAEPVVAPQQDAQREKAITRLQKRTSVANLPLSLVFQIKVASAEADRAVAIADTIAQTYVDQQISVKYEATEQAVAWLTDRVSDLKQSLKISEDRIKAFRARSDVIGPDSIDQLDRQLKALRGRITDQELAIEAARARLTAAREEARSAPPVTQPQPASTASLLRASTLRPVARAEAEVQLAETRLQALVSAAEELEETLARQNTELQEFQQLTREADASKLLYEYFLGRLKETSVQQGLQRPDSRILSNAVLPDGPARPQKARILGLSLVLGLFAGIGLLALSDLRQKGFRDVTALQDATGMTVFGQVPELPGATRSELLSRLASEPSSMAAEAIRNIRTSLLMSRLDDPPKVVMITSSVADEGKTILSLALAQNIAALGQKVLLIECDVKRPSFARVLRSERKEGLLSVVSGRTELQNAVLSDGETGLDILMCESANPASADMFSSRQFQRFIEAARESYDHILLDTPPVLLVPDARVISRVADAILVALRWQSTSRRKLSDGLAALETVNARAAGIVTTRVDPQALDYGAHLYELREPGPSSIVA</sequence>
<evidence type="ECO:0000259" key="18">
    <source>
        <dbReference type="Pfam" id="PF02706"/>
    </source>
</evidence>
<keyword evidence="16" id="KW-0175">Coiled coil</keyword>
<evidence type="ECO:0000259" key="19">
    <source>
        <dbReference type="Pfam" id="PF13614"/>
    </source>
</evidence>
<evidence type="ECO:0000256" key="3">
    <source>
        <dbReference type="ARBA" id="ARBA00008883"/>
    </source>
</evidence>
<keyword evidence="5" id="KW-1003">Cell membrane</keyword>
<protein>
    <recommendedName>
        <fullName evidence="4">non-specific protein-tyrosine kinase</fullName>
        <ecNumber evidence="4">2.7.10.2</ecNumber>
    </recommendedName>
</protein>
<evidence type="ECO:0000256" key="15">
    <source>
        <dbReference type="ARBA" id="ARBA00051245"/>
    </source>
</evidence>
<feature type="transmembrane region" description="Helical" evidence="17">
    <location>
        <begin position="30"/>
        <end position="51"/>
    </location>
</feature>
<keyword evidence="9" id="KW-0547">Nucleotide-binding</keyword>
<evidence type="ECO:0000256" key="10">
    <source>
        <dbReference type="ARBA" id="ARBA00022777"/>
    </source>
</evidence>
<dbReference type="InterPro" id="IPR032807">
    <property type="entry name" value="GNVR"/>
</dbReference>
<dbReference type="InterPro" id="IPR005702">
    <property type="entry name" value="Wzc-like_C"/>
</dbReference>
<evidence type="ECO:0000313" key="21">
    <source>
        <dbReference type="EMBL" id="SFR09539.1"/>
    </source>
</evidence>
<dbReference type="SUPFAM" id="SSF52540">
    <property type="entry name" value="P-loop containing nucleoside triphosphate hydrolases"/>
    <property type="match status" value="1"/>
</dbReference>
<evidence type="ECO:0000256" key="9">
    <source>
        <dbReference type="ARBA" id="ARBA00022741"/>
    </source>
</evidence>
<feature type="coiled-coil region" evidence="16">
    <location>
        <begin position="219"/>
        <end position="282"/>
    </location>
</feature>
<reference evidence="21 22" key="1">
    <citation type="submission" date="2016-10" db="EMBL/GenBank/DDBJ databases">
        <authorList>
            <person name="de Groot N.N."/>
        </authorList>
    </citation>
    <scope>NUCLEOTIDE SEQUENCE [LARGE SCALE GENOMIC DNA]</scope>
    <source>
        <strain evidence="22">KMM 9023,NRIC 0796,JCM 17311,KCTC 23692</strain>
    </source>
</reference>
<proteinExistence type="inferred from homology"/>
<dbReference type="EC" id="2.7.10.2" evidence="4"/>
<evidence type="ECO:0000259" key="20">
    <source>
        <dbReference type="Pfam" id="PF13807"/>
    </source>
</evidence>
<dbReference type="CDD" id="cd05387">
    <property type="entry name" value="BY-kinase"/>
    <property type="match status" value="1"/>
</dbReference>
<keyword evidence="13 17" id="KW-0472">Membrane</keyword>
<comment type="catalytic activity">
    <reaction evidence="15">
        <text>L-tyrosyl-[protein] + ATP = O-phospho-L-tyrosyl-[protein] + ADP + H(+)</text>
        <dbReference type="Rhea" id="RHEA:10596"/>
        <dbReference type="Rhea" id="RHEA-COMP:10136"/>
        <dbReference type="Rhea" id="RHEA-COMP:20101"/>
        <dbReference type="ChEBI" id="CHEBI:15378"/>
        <dbReference type="ChEBI" id="CHEBI:30616"/>
        <dbReference type="ChEBI" id="CHEBI:46858"/>
        <dbReference type="ChEBI" id="CHEBI:61978"/>
        <dbReference type="ChEBI" id="CHEBI:456216"/>
        <dbReference type="EC" id="2.7.10.2"/>
    </reaction>
</comment>
<comment type="subcellular location">
    <subcellularLocation>
        <location evidence="1">Cell inner membrane</location>
        <topology evidence="1">Multi-pass membrane protein</topology>
    </subcellularLocation>
</comment>
<evidence type="ECO:0000256" key="16">
    <source>
        <dbReference type="SAM" id="Coils"/>
    </source>
</evidence>
<dbReference type="InterPro" id="IPR025669">
    <property type="entry name" value="AAA_dom"/>
</dbReference>
<dbReference type="GO" id="GO:0005524">
    <property type="term" value="F:ATP binding"/>
    <property type="evidence" value="ECO:0007669"/>
    <property type="project" value="UniProtKB-KW"/>
</dbReference>
<feature type="domain" description="Tyrosine-protein kinase G-rich" evidence="20">
    <location>
        <begin position="345"/>
        <end position="418"/>
    </location>
</feature>
<keyword evidence="22" id="KW-1185">Reference proteome</keyword>
<evidence type="ECO:0000313" key="22">
    <source>
        <dbReference type="Proteomes" id="UP000199302"/>
    </source>
</evidence>
<dbReference type="InterPro" id="IPR003856">
    <property type="entry name" value="LPS_length_determ_N"/>
</dbReference>
<feature type="coiled-coil region" evidence="16">
    <location>
        <begin position="309"/>
        <end position="350"/>
    </location>
</feature>
<evidence type="ECO:0000256" key="12">
    <source>
        <dbReference type="ARBA" id="ARBA00022989"/>
    </source>
</evidence>
<dbReference type="Pfam" id="PF13807">
    <property type="entry name" value="GNVR"/>
    <property type="match status" value="1"/>
</dbReference>
<evidence type="ECO:0000256" key="13">
    <source>
        <dbReference type="ARBA" id="ARBA00023136"/>
    </source>
</evidence>
<dbReference type="AlphaFoldDB" id="A0A1I6DVM4"/>
<feature type="transmembrane region" description="Helical" evidence="17">
    <location>
        <begin position="402"/>
        <end position="420"/>
    </location>
</feature>
<dbReference type="GO" id="GO:0004715">
    <property type="term" value="F:non-membrane spanning protein tyrosine kinase activity"/>
    <property type="evidence" value="ECO:0007669"/>
    <property type="project" value="UniProtKB-EC"/>
</dbReference>
<accession>A0A1I6DVM4</accession>
<name>A0A1I6DVM4_9RHOB</name>
<feature type="domain" description="Polysaccharide chain length determinant N-terminal" evidence="18">
    <location>
        <begin position="16"/>
        <end position="107"/>
    </location>
</feature>
<dbReference type="RefSeq" id="WP_092079909.1">
    <property type="nucleotide sequence ID" value="NZ_FOYI01000005.1"/>
</dbReference>
<evidence type="ECO:0000256" key="11">
    <source>
        <dbReference type="ARBA" id="ARBA00022840"/>
    </source>
</evidence>
<dbReference type="GO" id="GO:0005886">
    <property type="term" value="C:plasma membrane"/>
    <property type="evidence" value="ECO:0007669"/>
    <property type="project" value="UniProtKB-SubCell"/>
</dbReference>
<keyword evidence="6" id="KW-0997">Cell inner membrane</keyword>
<dbReference type="Pfam" id="PF13614">
    <property type="entry name" value="AAA_31"/>
    <property type="match status" value="1"/>
</dbReference>
<gene>
    <name evidence="21" type="ORF">SAMN04515673_105254</name>
</gene>
<dbReference type="Proteomes" id="UP000199302">
    <property type="component" value="Unassembled WGS sequence"/>
</dbReference>
<comment type="similarity">
    <text evidence="2">Belongs to the CpsD/CapB family.</text>
</comment>
<comment type="similarity">
    <text evidence="3">Belongs to the etk/wzc family.</text>
</comment>
<dbReference type="Gene3D" id="3.40.50.300">
    <property type="entry name" value="P-loop containing nucleotide triphosphate hydrolases"/>
    <property type="match status" value="1"/>
</dbReference>
<evidence type="ECO:0000256" key="8">
    <source>
        <dbReference type="ARBA" id="ARBA00022692"/>
    </source>
</evidence>
<dbReference type="OrthoDB" id="230260at2"/>
<dbReference type="InterPro" id="IPR050445">
    <property type="entry name" value="Bact_polysacc_biosynth/exp"/>
</dbReference>
<organism evidence="21 22">
    <name type="scientific">Poseidonocella sedimentorum</name>
    <dbReference type="NCBI Taxonomy" id="871652"/>
    <lineage>
        <taxon>Bacteria</taxon>
        <taxon>Pseudomonadati</taxon>
        <taxon>Pseudomonadota</taxon>
        <taxon>Alphaproteobacteria</taxon>
        <taxon>Rhodobacterales</taxon>
        <taxon>Roseobacteraceae</taxon>
        <taxon>Poseidonocella</taxon>
    </lineage>
</organism>
<keyword evidence="7" id="KW-0808">Transferase</keyword>
<evidence type="ECO:0000256" key="6">
    <source>
        <dbReference type="ARBA" id="ARBA00022519"/>
    </source>
</evidence>
<evidence type="ECO:0000256" key="17">
    <source>
        <dbReference type="SAM" id="Phobius"/>
    </source>
</evidence>
<evidence type="ECO:0000256" key="7">
    <source>
        <dbReference type="ARBA" id="ARBA00022679"/>
    </source>
</evidence>
<keyword evidence="10" id="KW-0418">Kinase</keyword>